<dbReference type="KEGG" id="gak:X907_1403"/>
<dbReference type="EMBL" id="CP018911">
    <property type="protein sequence ID" value="AZU03936.1"/>
    <property type="molecule type" value="Genomic_DNA"/>
</dbReference>
<name>A0A3T0E9R5_9PROT</name>
<sequence>MGLAARRAKVGVVPAQVNMAGIVSARCALRLHWLQISRWEVFRQLDGQQIERAYLS</sequence>
<proteinExistence type="predicted"/>
<evidence type="ECO:0000313" key="2">
    <source>
        <dbReference type="Proteomes" id="UP000286954"/>
    </source>
</evidence>
<reference evidence="1 2" key="1">
    <citation type="submission" date="2016-12" db="EMBL/GenBank/DDBJ databases">
        <title>The genome of dimorphic prosthecate Glycocaulis alkaliphilus 6b-8t, isolated from crude oil dictates its adaptability in petroleum environments.</title>
        <authorList>
            <person name="Wu X.-L."/>
            <person name="Geng S."/>
        </authorList>
    </citation>
    <scope>NUCLEOTIDE SEQUENCE [LARGE SCALE GENOMIC DNA]</scope>
    <source>
        <strain evidence="1 2">6B-8</strain>
    </source>
</reference>
<organism evidence="1 2">
    <name type="scientific">Glycocaulis alkaliphilus</name>
    <dbReference type="NCBI Taxonomy" id="1434191"/>
    <lineage>
        <taxon>Bacteria</taxon>
        <taxon>Pseudomonadati</taxon>
        <taxon>Pseudomonadota</taxon>
        <taxon>Alphaproteobacteria</taxon>
        <taxon>Maricaulales</taxon>
        <taxon>Maricaulaceae</taxon>
        <taxon>Glycocaulis</taxon>
    </lineage>
</organism>
<accession>A0A3T0E9R5</accession>
<protein>
    <submittedName>
        <fullName evidence="1">Uncharacterized protein</fullName>
    </submittedName>
</protein>
<evidence type="ECO:0000313" key="1">
    <source>
        <dbReference type="EMBL" id="AZU03936.1"/>
    </source>
</evidence>
<dbReference type="AlphaFoldDB" id="A0A3T0E9R5"/>
<dbReference type="Proteomes" id="UP000286954">
    <property type="component" value="Chromosome"/>
</dbReference>
<gene>
    <name evidence="1" type="ORF">X907_1403</name>
</gene>
<keyword evidence="2" id="KW-1185">Reference proteome</keyword>